<dbReference type="Proteomes" id="UP000321857">
    <property type="component" value="Chromosome"/>
</dbReference>
<accession>A0A516IQU8</accession>
<reference evidence="4 5" key="1">
    <citation type="submission" date="2019-07" db="EMBL/GenBank/DDBJ databases">
        <title>Sphingomonas AE3 Genome sequencing and assembly.</title>
        <authorList>
            <person name="Kim H."/>
        </authorList>
    </citation>
    <scope>NUCLEOTIDE SEQUENCE [LARGE SCALE GENOMIC DNA]</scope>
    <source>
        <strain evidence="4 5">AE3</strain>
    </source>
</reference>
<organism evidence="4 5">
    <name type="scientific">Sphingomonas xanthus</name>
    <dbReference type="NCBI Taxonomy" id="2594473"/>
    <lineage>
        <taxon>Bacteria</taxon>
        <taxon>Pseudomonadati</taxon>
        <taxon>Pseudomonadota</taxon>
        <taxon>Alphaproteobacteria</taxon>
        <taxon>Sphingomonadales</taxon>
        <taxon>Sphingomonadaceae</taxon>
        <taxon>Sphingomonas</taxon>
    </lineage>
</organism>
<dbReference type="InterPro" id="IPR036514">
    <property type="entry name" value="SGNH_hydro_sf"/>
</dbReference>
<dbReference type="PROSITE" id="PS51208">
    <property type="entry name" value="AUTOTRANSPORTER"/>
    <property type="match status" value="1"/>
</dbReference>
<proteinExistence type="inferred from homology"/>
<dbReference type="EMBL" id="CP041659">
    <property type="protein sequence ID" value="QDP19287.1"/>
    <property type="molecule type" value="Genomic_DNA"/>
</dbReference>
<feature type="chain" id="PRO_5021840699" evidence="2">
    <location>
        <begin position="25"/>
        <end position="607"/>
    </location>
</feature>
<sequence>MTSYRLLTASLLAASALAAAPAQAQRVDNIVAFGDSYADDGNAFQLSGINPVTTQVYTTGRFSGGTNYIDTLADLLQASVENFAIGGAKTDNSNTNVGLPGFQFEVQAFLAGGLVPAFPSGDGLFDENDLLAISIGGNDARQDQQLGGAPAGAPAAAGIAAANATAGMNMLVDAGAQTISFLAGDTGRLPEIALDPSGAAIRSAFSSSFNAAMQTTLAGYAADGVIVHYLDLNAVLDNIASDPGAYGITNGLVCPTFPNPTCIINAGGYLFYGDALHLTSDGFKVVAQYVAAQLNAPLTLQAPSDLGLDIARQFGRTLTTRMDLGAPRDGDMPEGVKFFVVGDTFARKLGMGERNDPYRASGVGGTVGVQAGFGSGVAGLAANYTRGRANFYGDAADDKARSVQIGAYAGFGMAGAFAQAYAGYGWDKHDIERTGVVEHMEANPKGRHFTVGAKGGYLMPMGSVRIGPVVALDYARAKVDGYTETGDPALTLHVDSLTYRSLRGSLGVELRGDYAGGGIQLRPYASAVVEKDFTGDERTVRFAQTSAPGIVNSFQLADASKKAYGRFSGGFSAAILTGVSLDVGGSATVGKNQGEEVSAQLGLRMGF</sequence>
<keyword evidence="2" id="KW-0732">Signal</keyword>
<feature type="signal peptide" evidence="2">
    <location>
        <begin position="1"/>
        <end position="24"/>
    </location>
</feature>
<evidence type="ECO:0000259" key="3">
    <source>
        <dbReference type="PROSITE" id="PS51208"/>
    </source>
</evidence>
<dbReference type="Pfam" id="PF03797">
    <property type="entry name" value="Autotransporter"/>
    <property type="match status" value="1"/>
</dbReference>
<dbReference type="GO" id="GO:0016788">
    <property type="term" value="F:hydrolase activity, acting on ester bonds"/>
    <property type="evidence" value="ECO:0007669"/>
    <property type="project" value="InterPro"/>
</dbReference>
<dbReference type="Gene3D" id="3.40.50.1110">
    <property type="entry name" value="SGNH hydrolase"/>
    <property type="match status" value="1"/>
</dbReference>
<dbReference type="RefSeq" id="WP_147493741.1">
    <property type="nucleotide sequence ID" value="NZ_CP041659.1"/>
</dbReference>
<evidence type="ECO:0000256" key="2">
    <source>
        <dbReference type="SAM" id="SignalP"/>
    </source>
</evidence>
<evidence type="ECO:0000256" key="1">
    <source>
        <dbReference type="ARBA" id="ARBA00008668"/>
    </source>
</evidence>
<evidence type="ECO:0000313" key="4">
    <source>
        <dbReference type="EMBL" id="QDP19287.1"/>
    </source>
</evidence>
<dbReference type="SUPFAM" id="SSF52266">
    <property type="entry name" value="SGNH hydrolase"/>
    <property type="match status" value="1"/>
</dbReference>
<dbReference type="AlphaFoldDB" id="A0A516IQU8"/>
<dbReference type="InterPro" id="IPR036709">
    <property type="entry name" value="Autotransporte_beta_dom_sf"/>
</dbReference>
<protein>
    <submittedName>
        <fullName evidence="4">Autotransporter domain-containing protein</fullName>
    </submittedName>
</protein>
<feature type="domain" description="Autotransporter" evidence="3">
    <location>
        <begin position="329"/>
        <end position="607"/>
    </location>
</feature>
<dbReference type="PANTHER" id="PTHR22835:SF659">
    <property type="entry name" value="GDSL LIPASE_ACYLHYDROLASE, PUTATIVE (AFU_ORTHOLOGUE AFUA_2G00510)-RELATED"/>
    <property type="match status" value="1"/>
</dbReference>
<comment type="similarity">
    <text evidence="1">Belongs to the 'GDSL' lipolytic enzyme family.</text>
</comment>
<dbReference type="SUPFAM" id="SSF103515">
    <property type="entry name" value="Autotransporter"/>
    <property type="match status" value="1"/>
</dbReference>
<dbReference type="Gene3D" id="2.40.128.130">
    <property type="entry name" value="Autotransporter beta-domain"/>
    <property type="match status" value="1"/>
</dbReference>
<dbReference type="InterPro" id="IPR005546">
    <property type="entry name" value="Autotransporte_beta"/>
</dbReference>
<dbReference type="KEGG" id="sxa:FMM02_04490"/>
<dbReference type="PANTHER" id="PTHR22835">
    <property type="entry name" value="ZINC FINGER FYVE DOMAIN CONTAINING PROTEIN"/>
    <property type="match status" value="1"/>
</dbReference>
<name>A0A516IQU8_9SPHN</name>
<dbReference type="InterPro" id="IPR001087">
    <property type="entry name" value="GDSL"/>
</dbReference>
<dbReference type="SMART" id="SM00869">
    <property type="entry name" value="Autotransporter"/>
    <property type="match status" value="1"/>
</dbReference>
<dbReference type="CDD" id="cd01846">
    <property type="entry name" value="fatty_acyltransferase_like"/>
    <property type="match status" value="1"/>
</dbReference>
<dbReference type="OrthoDB" id="5292073at2"/>
<gene>
    <name evidence="4" type="ORF">FMM02_04490</name>
</gene>
<evidence type="ECO:0000313" key="5">
    <source>
        <dbReference type="Proteomes" id="UP000321857"/>
    </source>
</evidence>
<dbReference type="Pfam" id="PF00657">
    <property type="entry name" value="Lipase_GDSL"/>
    <property type="match status" value="1"/>
</dbReference>
<keyword evidence="5" id="KW-1185">Reference proteome</keyword>